<comment type="caution">
    <text evidence="2">The sequence shown here is derived from an EMBL/GenBank/DDBJ whole genome shotgun (WGS) entry which is preliminary data.</text>
</comment>
<evidence type="ECO:0000313" key="3">
    <source>
        <dbReference type="Proteomes" id="UP000573603"/>
    </source>
</evidence>
<dbReference type="Pfam" id="PF13843">
    <property type="entry name" value="DDE_Tnp_1_7"/>
    <property type="match status" value="1"/>
</dbReference>
<evidence type="ECO:0000259" key="1">
    <source>
        <dbReference type="Pfam" id="PF13843"/>
    </source>
</evidence>
<organism evidence="2 3">
    <name type="scientific">Fusarium anthophilum</name>
    <dbReference type="NCBI Taxonomy" id="48485"/>
    <lineage>
        <taxon>Eukaryota</taxon>
        <taxon>Fungi</taxon>
        <taxon>Dikarya</taxon>
        <taxon>Ascomycota</taxon>
        <taxon>Pezizomycotina</taxon>
        <taxon>Sordariomycetes</taxon>
        <taxon>Hypocreomycetidae</taxon>
        <taxon>Hypocreales</taxon>
        <taxon>Nectriaceae</taxon>
        <taxon>Fusarium</taxon>
        <taxon>Fusarium fujikuroi species complex</taxon>
    </lineage>
</organism>
<feature type="domain" description="PiggyBac transposable element-derived protein" evidence="1">
    <location>
        <begin position="3"/>
        <end position="158"/>
    </location>
</feature>
<proteinExistence type="predicted"/>
<name>A0A8H5DPW3_9HYPO</name>
<protein>
    <recommendedName>
        <fullName evidence="1">PiggyBac transposable element-derived protein domain-containing protein</fullName>
    </recommendedName>
</protein>
<keyword evidence="3" id="KW-1185">Reference proteome</keyword>
<dbReference type="EMBL" id="JABEVY010000482">
    <property type="protein sequence ID" value="KAF5231438.1"/>
    <property type="molecule type" value="Genomic_DNA"/>
</dbReference>
<evidence type="ECO:0000313" key="2">
    <source>
        <dbReference type="EMBL" id="KAF5231438.1"/>
    </source>
</evidence>
<dbReference type="AlphaFoldDB" id="A0A8H5DPW3"/>
<dbReference type="PANTHER" id="PTHR46599:SF3">
    <property type="entry name" value="PIGGYBAC TRANSPOSABLE ELEMENT-DERIVED PROTEIN 4"/>
    <property type="match status" value="1"/>
</dbReference>
<sequence>MLSKQTYHVFVDNLFSTQPLFRKLRDDGHEATGTARPNYGIHKNLKRDKKVNQIVWKDNSLVLFITTVFQGDERTGRKRKKPSIEYLRAWPIQRFLGEETTKVVPIPTVAAAYNDEMNHVDGGDQLRSYTSYDHPIRQGAWQALTWTFLLDVVLTNSYILQLHGPQSN</sequence>
<dbReference type="InterPro" id="IPR029526">
    <property type="entry name" value="PGBD"/>
</dbReference>
<dbReference type="PANTHER" id="PTHR46599">
    <property type="entry name" value="PIGGYBAC TRANSPOSABLE ELEMENT-DERIVED PROTEIN 4"/>
    <property type="match status" value="1"/>
</dbReference>
<gene>
    <name evidence="2" type="ORF">FANTH_13418</name>
</gene>
<dbReference type="Proteomes" id="UP000573603">
    <property type="component" value="Unassembled WGS sequence"/>
</dbReference>
<accession>A0A8H5DPW3</accession>
<reference evidence="2 3" key="1">
    <citation type="journal article" date="2020" name="BMC Genomics">
        <title>Correction to: Identification and distribution of gene clusters required for synthesis of sphingolipid metabolism inhibitors in diverse species of the filamentous fungus Fusarium.</title>
        <authorList>
            <person name="Kim H.S."/>
            <person name="Lohmar J.M."/>
            <person name="Busman M."/>
            <person name="Brown D.W."/>
            <person name="Naumann T.A."/>
            <person name="Divon H.H."/>
            <person name="Lysoe E."/>
            <person name="Uhlig S."/>
            <person name="Proctor R.H."/>
        </authorList>
    </citation>
    <scope>NUCLEOTIDE SEQUENCE [LARGE SCALE GENOMIC DNA]</scope>
    <source>
        <strain evidence="2 3">NRRL 25214</strain>
    </source>
</reference>